<feature type="domain" description="Cytochrome c" evidence="6">
    <location>
        <begin position="29"/>
        <end position="176"/>
    </location>
</feature>
<feature type="signal peptide" evidence="5">
    <location>
        <begin position="1"/>
        <end position="26"/>
    </location>
</feature>
<dbReference type="SUPFAM" id="SSF46626">
    <property type="entry name" value="Cytochrome c"/>
    <property type="match status" value="1"/>
</dbReference>
<evidence type="ECO:0000256" key="4">
    <source>
        <dbReference type="PROSITE-ProRule" id="PRU00433"/>
    </source>
</evidence>
<keyword evidence="2 4" id="KW-0479">Metal-binding</keyword>
<dbReference type="Gene3D" id="1.10.760.10">
    <property type="entry name" value="Cytochrome c-like domain"/>
    <property type="match status" value="1"/>
</dbReference>
<dbReference type="Proteomes" id="UP001055153">
    <property type="component" value="Unassembled WGS sequence"/>
</dbReference>
<organism evidence="7 8">
    <name type="scientific">Methylobacterium isbiliense</name>
    <dbReference type="NCBI Taxonomy" id="315478"/>
    <lineage>
        <taxon>Bacteria</taxon>
        <taxon>Pseudomonadati</taxon>
        <taxon>Pseudomonadota</taxon>
        <taxon>Alphaproteobacteria</taxon>
        <taxon>Hyphomicrobiales</taxon>
        <taxon>Methylobacteriaceae</taxon>
        <taxon>Methylobacterium</taxon>
    </lineage>
</organism>
<name>A0ABQ4S7P9_9HYPH</name>
<keyword evidence="1 4" id="KW-0349">Heme</keyword>
<sequence>MRRRLALAAALTAMAAAQTAAPAAQAGDLDALIGRALFRRAWIPGTASATANDGLGPLYNARACSACHQGLDGRPVAVAPDGRVTGENLVLRLSDAAGAPDPAYGRQIQTAGVPGVDPEGTVRRDGNGRYHLADSAYGPPAAGVRVGARAAPPLRGLGRLAAVPEAAILALAASQAGGGLRGRAHRPEGPEGPVGRFGAKATAATLEAQVATAFALDLGLSTAERPAPGGDCTRIQAACLAAVRGDARPEIGAALVRHIARYLASLEPPPAPAPDPAGERLFAEAGCAACHRPALPSPDGPVRAFTDLLLHDLGPDLDGGATEPGIAPTEWRTAPLWGLARRLALGAGLLHDARAAGVAQAVRLHGGEAAASRRRAEALPEAERARLFAYVGSL</sequence>
<evidence type="ECO:0000256" key="3">
    <source>
        <dbReference type="ARBA" id="ARBA00023004"/>
    </source>
</evidence>
<feature type="domain" description="Cytochrome c" evidence="6">
    <location>
        <begin position="273"/>
        <end position="394"/>
    </location>
</feature>
<reference evidence="7" key="2">
    <citation type="submission" date="2021-08" db="EMBL/GenBank/DDBJ databases">
        <authorList>
            <person name="Tani A."/>
            <person name="Ola A."/>
            <person name="Ogura Y."/>
            <person name="Katsura K."/>
            <person name="Hayashi T."/>
        </authorList>
    </citation>
    <scope>NUCLEOTIDE SEQUENCE</scope>
    <source>
        <strain evidence="7">DSM 17168</strain>
    </source>
</reference>
<evidence type="ECO:0000259" key="6">
    <source>
        <dbReference type="PROSITE" id="PS51007"/>
    </source>
</evidence>
<evidence type="ECO:0000313" key="7">
    <source>
        <dbReference type="EMBL" id="GJD98494.1"/>
    </source>
</evidence>
<evidence type="ECO:0000256" key="1">
    <source>
        <dbReference type="ARBA" id="ARBA00022617"/>
    </source>
</evidence>
<dbReference type="InterPro" id="IPR051395">
    <property type="entry name" value="Cytochrome_c_Peroxidase/MauG"/>
</dbReference>
<keyword evidence="3 4" id="KW-0408">Iron</keyword>
<proteinExistence type="predicted"/>
<feature type="chain" id="PRO_5046613762" description="Cytochrome c domain-containing protein" evidence="5">
    <location>
        <begin position="27"/>
        <end position="394"/>
    </location>
</feature>
<dbReference type="PROSITE" id="PS51007">
    <property type="entry name" value="CYTC"/>
    <property type="match status" value="2"/>
</dbReference>
<dbReference type="PANTHER" id="PTHR30600:SF4">
    <property type="entry name" value="CYTOCHROME C DOMAIN-CONTAINING PROTEIN"/>
    <property type="match status" value="1"/>
</dbReference>
<evidence type="ECO:0000256" key="2">
    <source>
        <dbReference type="ARBA" id="ARBA00022723"/>
    </source>
</evidence>
<gene>
    <name evidence="7" type="ORF">GMJLKIPL_0405</name>
</gene>
<evidence type="ECO:0000256" key="5">
    <source>
        <dbReference type="SAM" id="SignalP"/>
    </source>
</evidence>
<dbReference type="InterPro" id="IPR009056">
    <property type="entry name" value="Cyt_c-like_dom"/>
</dbReference>
<dbReference type="EMBL" id="BPQQ01000004">
    <property type="protein sequence ID" value="GJD98494.1"/>
    <property type="molecule type" value="Genomic_DNA"/>
</dbReference>
<dbReference type="Pfam" id="PF06537">
    <property type="entry name" value="DHOR"/>
    <property type="match status" value="1"/>
</dbReference>
<keyword evidence="8" id="KW-1185">Reference proteome</keyword>
<reference evidence="7" key="1">
    <citation type="journal article" date="2021" name="Front. Microbiol.">
        <title>Comprehensive Comparative Genomics and Phenotyping of Methylobacterium Species.</title>
        <authorList>
            <person name="Alessa O."/>
            <person name="Ogura Y."/>
            <person name="Fujitani Y."/>
            <person name="Takami H."/>
            <person name="Hayashi T."/>
            <person name="Sahin N."/>
            <person name="Tani A."/>
        </authorList>
    </citation>
    <scope>NUCLEOTIDE SEQUENCE</scope>
    <source>
        <strain evidence="7">DSM 17168</strain>
    </source>
</reference>
<dbReference type="InterPro" id="IPR036909">
    <property type="entry name" value="Cyt_c-like_dom_sf"/>
</dbReference>
<comment type="caution">
    <text evidence="7">The sequence shown here is derived from an EMBL/GenBank/DDBJ whole genome shotgun (WGS) entry which is preliminary data.</text>
</comment>
<protein>
    <recommendedName>
        <fullName evidence="6">Cytochrome c domain-containing protein</fullName>
    </recommendedName>
</protein>
<dbReference type="RefSeq" id="WP_238233449.1">
    <property type="nucleotide sequence ID" value="NZ_BPQQ01000004.1"/>
</dbReference>
<evidence type="ECO:0000313" key="8">
    <source>
        <dbReference type="Proteomes" id="UP001055153"/>
    </source>
</evidence>
<dbReference type="InterPro" id="IPR010538">
    <property type="entry name" value="DHOR"/>
</dbReference>
<keyword evidence="5" id="KW-0732">Signal</keyword>
<accession>A0ABQ4S7P9</accession>
<dbReference type="PANTHER" id="PTHR30600">
    <property type="entry name" value="CYTOCHROME C PEROXIDASE-RELATED"/>
    <property type="match status" value="1"/>
</dbReference>